<dbReference type="GO" id="GO:0016597">
    <property type="term" value="F:amino acid binding"/>
    <property type="evidence" value="ECO:0007669"/>
    <property type="project" value="InterPro"/>
</dbReference>
<dbReference type="SUPFAM" id="SSF53671">
    <property type="entry name" value="Aspartate/ornithine carbamoyltransferase"/>
    <property type="match status" value="1"/>
</dbReference>
<dbReference type="GO" id="GO:0004585">
    <property type="term" value="F:ornithine carbamoyltransferase activity"/>
    <property type="evidence" value="ECO:0007669"/>
    <property type="project" value="UniProtKB-EC"/>
</dbReference>
<name>A0A0L0F6B7_9EUKA</name>
<dbReference type="EC" id="2.1.3.3" evidence="2"/>
<feature type="non-terminal residue" evidence="5">
    <location>
        <position position="49"/>
    </location>
</feature>
<evidence type="ECO:0000313" key="5">
    <source>
        <dbReference type="EMBL" id="KNC71698.1"/>
    </source>
</evidence>
<keyword evidence="3" id="KW-0808">Transferase</keyword>
<proteinExistence type="inferred from homology"/>
<dbReference type="InterPro" id="IPR036901">
    <property type="entry name" value="Asp/Orn_carbamoylTrfase_sf"/>
</dbReference>
<evidence type="ECO:0000256" key="2">
    <source>
        <dbReference type="ARBA" id="ARBA00013007"/>
    </source>
</evidence>
<dbReference type="GO" id="GO:0042450">
    <property type="term" value="P:L-arginine biosynthetic process via ornithine"/>
    <property type="evidence" value="ECO:0007669"/>
    <property type="project" value="TreeGrafter"/>
</dbReference>
<dbReference type="Proteomes" id="UP000054560">
    <property type="component" value="Unassembled WGS sequence"/>
</dbReference>
<gene>
    <name evidence="5" type="ORF">SARC_15760</name>
</gene>
<dbReference type="EMBL" id="KQ248271">
    <property type="protein sequence ID" value="KNC71698.1"/>
    <property type="molecule type" value="Genomic_DNA"/>
</dbReference>
<dbReference type="RefSeq" id="XP_014145600.1">
    <property type="nucleotide sequence ID" value="XM_014290125.1"/>
</dbReference>
<evidence type="ECO:0000256" key="3">
    <source>
        <dbReference type="ARBA" id="ARBA00022679"/>
    </source>
</evidence>
<dbReference type="PANTHER" id="PTHR45753:SF3">
    <property type="entry name" value="ORNITHINE TRANSCARBAMYLASE, MITOCHONDRIAL"/>
    <property type="match status" value="1"/>
</dbReference>
<dbReference type="Pfam" id="PF02729">
    <property type="entry name" value="OTCace_N"/>
    <property type="match status" value="1"/>
</dbReference>
<dbReference type="InterPro" id="IPR006132">
    <property type="entry name" value="Asp/Orn_carbamoyltranf_P-bd"/>
</dbReference>
<dbReference type="OrthoDB" id="10252326at2759"/>
<protein>
    <recommendedName>
        <fullName evidence="2">ornithine carbamoyltransferase</fullName>
        <ecNumber evidence="2">2.1.3.3</ecNumber>
    </recommendedName>
</protein>
<evidence type="ECO:0000259" key="4">
    <source>
        <dbReference type="Pfam" id="PF02729"/>
    </source>
</evidence>
<keyword evidence="6" id="KW-1185">Reference proteome</keyword>
<organism evidence="5 6">
    <name type="scientific">Sphaeroforma arctica JP610</name>
    <dbReference type="NCBI Taxonomy" id="667725"/>
    <lineage>
        <taxon>Eukaryota</taxon>
        <taxon>Ichthyosporea</taxon>
        <taxon>Ichthyophonida</taxon>
        <taxon>Sphaeroforma</taxon>
    </lineage>
</organism>
<dbReference type="STRING" id="667725.A0A0L0F6B7"/>
<sequence>MNDILLARVNKHSDIMELGKYSRVPVINALSEKYHPLQALADVMAVQQV</sequence>
<accession>A0A0L0F6B7</accession>
<dbReference type="AlphaFoldDB" id="A0A0L0F6B7"/>
<dbReference type="PANTHER" id="PTHR45753">
    <property type="entry name" value="ORNITHINE CARBAMOYLTRANSFERASE, MITOCHONDRIAL"/>
    <property type="match status" value="1"/>
</dbReference>
<dbReference type="Gene3D" id="3.40.50.1370">
    <property type="entry name" value="Aspartate/ornithine carbamoyltransferase"/>
    <property type="match status" value="1"/>
</dbReference>
<reference evidence="5 6" key="1">
    <citation type="submission" date="2011-02" db="EMBL/GenBank/DDBJ databases">
        <title>The Genome Sequence of Sphaeroforma arctica JP610.</title>
        <authorList>
            <consortium name="The Broad Institute Genome Sequencing Platform"/>
            <person name="Russ C."/>
            <person name="Cuomo C."/>
            <person name="Young S.K."/>
            <person name="Zeng Q."/>
            <person name="Gargeya S."/>
            <person name="Alvarado L."/>
            <person name="Berlin A."/>
            <person name="Chapman S.B."/>
            <person name="Chen Z."/>
            <person name="Freedman E."/>
            <person name="Gellesch M."/>
            <person name="Goldberg J."/>
            <person name="Griggs A."/>
            <person name="Gujja S."/>
            <person name="Heilman E."/>
            <person name="Heiman D."/>
            <person name="Howarth C."/>
            <person name="Mehta T."/>
            <person name="Neiman D."/>
            <person name="Pearson M."/>
            <person name="Roberts A."/>
            <person name="Saif S."/>
            <person name="Shea T."/>
            <person name="Shenoy N."/>
            <person name="Sisk P."/>
            <person name="Stolte C."/>
            <person name="Sykes S."/>
            <person name="White J."/>
            <person name="Yandava C."/>
            <person name="Burger G."/>
            <person name="Gray M.W."/>
            <person name="Holland P.W.H."/>
            <person name="King N."/>
            <person name="Lang F.B.F."/>
            <person name="Roger A.J."/>
            <person name="Ruiz-Trillo I."/>
            <person name="Haas B."/>
            <person name="Nusbaum C."/>
            <person name="Birren B."/>
        </authorList>
    </citation>
    <scope>NUCLEOTIDE SEQUENCE [LARGE SCALE GENOMIC DNA]</scope>
    <source>
        <strain evidence="5 6">JP610</strain>
    </source>
</reference>
<dbReference type="GeneID" id="25916264"/>
<evidence type="ECO:0000313" key="6">
    <source>
        <dbReference type="Proteomes" id="UP000054560"/>
    </source>
</evidence>
<comment type="similarity">
    <text evidence="1">Belongs to the aspartate/ornithine carbamoyltransferase superfamily. OTCase family.</text>
</comment>
<evidence type="ECO:0000256" key="1">
    <source>
        <dbReference type="ARBA" id="ARBA00007805"/>
    </source>
</evidence>
<dbReference type="GO" id="GO:0019240">
    <property type="term" value="P:citrulline biosynthetic process"/>
    <property type="evidence" value="ECO:0007669"/>
    <property type="project" value="TreeGrafter"/>
</dbReference>
<feature type="domain" description="Aspartate/ornithine carbamoyltransferase carbamoyl-P binding" evidence="4">
    <location>
        <begin position="1"/>
        <end position="47"/>
    </location>
</feature>